<dbReference type="GO" id="GO:0061595">
    <property type="term" value="F:6-deoxy-6-sulfofructose-1-phosphate aldolase activity"/>
    <property type="evidence" value="ECO:0007669"/>
    <property type="project" value="TreeGrafter"/>
</dbReference>
<proteinExistence type="inferred from homology"/>
<accession>A0A381YD12</accession>
<dbReference type="NCBIfam" id="NF009498">
    <property type="entry name" value="PRK12858.1"/>
    <property type="match status" value="1"/>
</dbReference>
<protein>
    <recommendedName>
        <fullName evidence="4">Tagatose 1,6-diphosphate aldolase</fullName>
    </recommendedName>
</protein>
<evidence type="ECO:0000313" key="3">
    <source>
        <dbReference type="EMBL" id="SVA74471.1"/>
    </source>
</evidence>
<dbReference type="AlphaFoldDB" id="A0A381YD12"/>
<dbReference type="SUPFAM" id="SSF51569">
    <property type="entry name" value="Aldolase"/>
    <property type="match status" value="1"/>
</dbReference>
<dbReference type="InterPro" id="IPR002915">
    <property type="entry name" value="DeoC/FbaB/LacD_aldolase"/>
</dbReference>
<comment type="similarity">
    <text evidence="1">Belongs to the aldolase LacD family.</text>
</comment>
<keyword evidence="2" id="KW-0456">Lyase</keyword>
<dbReference type="SMART" id="SM01133">
    <property type="entry name" value="DeoC"/>
    <property type="match status" value="1"/>
</dbReference>
<evidence type="ECO:0000256" key="2">
    <source>
        <dbReference type="ARBA" id="ARBA00023239"/>
    </source>
</evidence>
<reference evidence="3" key="1">
    <citation type="submission" date="2018-05" db="EMBL/GenBank/DDBJ databases">
        <authorList>
            <person name="Lanie J.A."/>
            <person name="Ng W.-L."/>
            <person name="Kazmierczak K.M."/>
            <person name="Andrzejewski T.M."/>
            <person name="Davidsen T.M."/>
            <person name="Wayne K.J."/>
            <person name="Tettelin H."/>
            <person name="Glass J.I."/>
            <person name="Rusch D."/>
            <person name="Podicherti R."/>
            <person name="Tsui H.-C.T."/>
            <person name="Winkler M.E."/>
        </authorList>
    </citation>
    <scope>NUCLEOTIDE SEQUENCE</scope>
</reference>
<dbReference type="GO" id="GO:1902777">
    <property type="term" value="P:6-sulfoquinovose(1-) catabolic process"/>
    <property type="evidence" value="ECO:0007669"/>
    <property type="project" value="TreeGrafter"/>
</dbReference>
<dbReference type="InterPro" id="IPR013785">
    <property type="entry name" value="Aldolase_TIM"/>
</dbReference>
<sequence>MLGLRRLADESGRFKIVAVDQRPPIQNEIKSSFGSDEAPWEDVAEVKRVLAENLAEESSALLMDPLFAWPAAHSVLRHDQGLMLTLEHAVFDETPRGRYSKVIPDWSVSKIKRTGADGVKLLAWYRPDSGGEVLTHQKNFVRQIGEECIRYDIPFLLELLVYPFPDENGEVLKQNKSEWVLESVREFAKPEYAVDLFKLENPVIDSDLGNPDAPETEPVQQVFDEMGRISGRPWVMLSAGASADNFRKVLQYAYRAGASGFLAGRAIWWEAFVQNFPDLLQMQQALSRDGLKYMREINAMSDRHANPWTTHPLYGSGAQMQHSTSEFARLYQDF</sequence>
<dbReference type="PANTHER" id="PTHR39340:SF1">
    <property type="entry name" value="SULFOFRUCTOSEPHOSPHATE ALDOLASE"/>
    <property type="match status" value="1"/>
</dbReference>
<name>A0A381YD12_9ZZZZ</name>
<dbReference type="EMBL" id="UINC01017853">
    <property type="protein sequence ID" value="SVA74471.1"/>
    <property type="molecule type" value="Genomic_DNA"/>
</dbReference>
<evidence type="ECO:0000256" key="1">
    <source>
        <dbReference type="ARBA" id="ARBA00008679"/>
    </source>
</evidence>
<evidence type="ECO:0008006" key="4">
    <source>
        <dbReference type="Google" id="ProtNLM"/>
    </source>
</evidence>
<organism evidence="3">
    <name type="scientific">marine metagenome</name>
    <dbReference type="NCBI Taxonomy" id="408172"/>
    <lineage>
        <taxon>unclassified sequences</taxon>
        <taxon>metagenomes</taxon>
        <taxon>ecological metagenomes</taxon>
    </lineage>
</organism>
<dbReference type="Pfam" id="PF01791">
    <property type="entry name" value="DeoC"/>
    <property type="match status" value="1"/>
</dbReference>
<dbReference type="PANTHER" id="PTHR39340">
    <property type="entry name" value="SULFOFRUCTOSEPHOSPHATE ALDOLASE"/>
    <property type="match status" value="1"/>
</dbReference>
<dbReference type="Gene3D" id="3.20.20.70">
    <property type="entry name" value="Aldolase class I"/>
    <property type="match status" value="1"/>
</dbReference>
<dbReference type="InterPro" id="IPR050552">
    <property type="entry name" value="LacD_aldolase"/>
</dbReference>
<gene>
    <name evidence="3" type="ORF">METZ01_LOCUS127325</name>
</gene>